<dbReference type="Proteomes" id="UP000189295">
    <property type="component" value="Unassembled WGS sequence"/>
</dbReference>
<sequence length="66" mass="7497">MSSVTNCRDELLPGLQALDSFEKLAVEVLGFISFLVSHATLRLNQQVFRRDILIQKSSDHKIIQIL</sequence>
<evidence type="ECO:0000313" key="1">
    <source>
        <dbReference type="EMBL" id="ONH50890.1"/>
    </source>
</evidence>
<dbReference type="EMBL" id="MNPW01000013">
    <property type="protein sequence ID" value="ONH50890.1"/>
    <property type="molecule type" value="Genomic_DNA"/>
</dbReference>
<comment type="caution">
    <text evidence="1">The sequence shown here is derived from an EMBL/GenBank/DDBJ whole genome shotgun (WGS) entry which is preliminary data.</text>
</comment>
<reference evidence="1 2" key="1">
    <citation type="submission" date="2016-10" db="EMBL/GenBank/DDBJ databases">
        <title>Pseudomonas lactis sp. nov. and Pseudomonas paralactis sp. nov., isolated from bovine raw milk.</title>
        <authorList>
            <person name="Von Neubeck M."/>
            <person name="Huptas C."/>
            <person name="Glueck C."/>
            <person name="Krewinkel M."/>
            <person name="Stoeckel M."/>
            <person name="Stressler T."/>
            <person name="Fischer L."/>
            <person name="Hinrichs J."/>
            <person name="Scherer S."/>
            <person name="Wenning M."/>
        </authorList>
    </citation>
    <scope>NUCLEOTIDE SEQUENCE [LARGE SCALE GENOMIC DNA]</scope>
    <source>
        <strain evidence="1 2">DSM 17516</strain>
    </source>
</reference>
<organism evidence="1 2">
    <name type="scientific">Pseudomonas cedrina subsp. cedrina</name>
    <dbReference type="NCBI Taxonomy" id="76762"/>
    <lineage>
        <taxon>Bacteria</taxon>
        <taxon>Pseudomonadati</taxon>
        <taxon>Pseudomonadota</taxon>
        <taxon>Gammaproteobacteria</taxon>
        <taxon>Pseudomonadales</taxon>
        <taxon>Pseudomonadaceae</taxon>
        <taxon>Pseudomonas</taxon>
    </lineage>
</organism>
<name>A0A1V2K0B3_PSECE</name>
<dbReference type="AlphaFoldDB" id="A0A1V2K0B3"/>
<protein>
    <submittedName>
        <fullName evidence="1">Uncharacterized protein</fullName>
    </submittedName>
</protein>
<gene>
    <name evidence="1" type="ORF">BLL36_23555</name>
</gene>
<proteinExistence type="predicted"/>
<evidence type="ECO:0000313" key="2">
    <source>
        <dbReference type="Proteomes" id="UP000189295"/>
    </source>
</evidence>
<accession>A0A1V2K0B3</accession>